<gene>
    <name evidence="1" type="ORF">RY831_15825</name>
</gene>
<dbReference type="EMBL" id="JAWIIV010000012">
    <property type="protein sequence ID" value="MEC4720633.1"/>
    <property type="molecule type" value="Genomic_DNA"/>
</dbReference>
<evidence type="ECO:0008006" key="3">
    <source>
        <dbReference type="Google" id="ProtNLM"/>
    </source>
</evidence>
<reference evidence="1 2" key="1">
    <citation type="submission" date="2023-10" db="EMBL/GenBank/DDBJ databases">
        <title>Noviherbaspirillum sp. CPCC 100848 genome assembly.</title>
        <authorList>
            <person name="Li X.Y."/>
            <person name="Fang X.M."/>
        </authorList>
    </citation>
    <scope>NUCLEOTIDE SEQUENCE [LARGE SCALE GENOMIC DNA]</scope>
    <source>
        <strain evidence="1 2">CPCC 100848</strain>
    </source>
</reference>
<proteinExistence type="predicted"/>
<name>A0ABU6JB18_9BURK</name>
<keyword evidence="2" id="KW-1185">Reference proteome</keyword>
<accession>A0ABU6JB18</accession>
<dbReference type="Proteomes" id="UP001352263">
    <property type="component" value="Unassembled WGS sequence"/>
</dbReference>
<dbReference type="RefSeq" id="WP_326507346.1">
    <property type="nucleotide sequence ID" value="NZ_JAWIIV010000012.1"/>
</dbReference>
<protein>
    <recommendedName>
        <fullName evidence="3">MarR family transcriptional regulator</fullName>
    </recommendedName>
</protein>
<evidence type="ECO:0000313" key="1">
    <source>
        <dbReference type="EMBL" id="MEC4720633.1"/>
    </source>
</evidence>
<evidence type="ECO:0000313" key="2">
    <source>
        <dbReference type="Proteomes" id="UP001352263"/>
    </source>
</evidence>
<organism evidence="1 2">
    <name type="scientific">Noviherbaspirillum album</name>
    <dbReference type="NCBI Taxonomy" id="3080276"/>
    <lineage>
        <taxon>Bacteria</taxon>
        <taxon>Pseudomonadati</taxon>
        <taxon>Pseudomonadota</taxon>
        <taxon>Betaproteobacteria</taxon>
        <taxon>Burkholderiales</taxon>
        <taxon>Oxalobacteraceae</taxon>
        <taxon>Noviherbaspirillum</taxon>
    </lineage>
</organism>
<comment type="caution">
    <text evidence="1">The sequence shown here is derived from an EMBL/GenBank/DDBJ whole genome shotgun (WGS) entry which is preliminary data.</text>
</comment>
<sequence>MIKATAIADDVRRFVLTSVPSIPYLEAMLLLRNEVGTGWDNRALAQRLYLNEKTAAGLLSDLQEAGILRAEGDAPALYFYAPESDSLRAIIDRLATAYSTHLVEITHLIHSTSARKAQQFADAFKWRKDS</sequence>